<keyword evidence="1" id="KW-1133">Transmembrane helix</keyword>
<name>A0A3E3HZS3_9FIRM</name>
<proteinExistence type="predicted"/>
<keyword evidence="4" id="KW-1185">Reference proteome</keyword>
<evidence type="ECO:0000313" key="4">
    <source>
        <dbReference type="Proteomes" id="UP000260812"/>
    </source>
</evidence>
<feature type="transmembrane region" description="Helical" evidence="1">
    <location>
        <begin position="20"/>
        <end position="37"/>
    </location>
</feature>
<gene>
    <name evidence="3" type="ORF">DWY69_09295</name>
    <name evidence="2" type="ORF">DXC51_19890</name>
</gene>
<keyword evidence="1" id="KW-0812">Transmembrane</keyword>
<dbReference type="AlphaFoldDB" id="A0A3E3HZS3"/>
<evidence type="ECO:0000313" key="5">
    <source>
        <dbReference type="Proteomes" id="UP000261166"/>
    </source>
</evidence>
<dbReference type="EMBL" id="QVLV01000016">
    <property type="protein sequence ID" value="RGE57318.1"/>
    <property type="molecule type" value="Genomic_DNA"/>
</dbReference>
<comment type="caution">
    <text evidence="2">The sequence shown here is derived from an EMBL/GenBank/DDBJ whole genome shotgun (WGS) entry which is preliminary data.</text>
</comment>
<protein>
    <submittedName>
        <fullName evidence="2">Uncharacterized protein</fullName>
    </submittedName>
</protein>
<dbReference type="Proteomes" id="UP000260812">
    <property type="component" value="Unassembled WGS sequence"/>
</dbReference>
<evidence type="ECO:0000313" key="2">
    <source>
        <dbReference type="EMBL" id="RGE57318.1"/>
    </source>
</evidence>
<accession>A0A3E3HZS3</accession>
<organism evidence="2 4">
    <name type="scientific">Eisenbergiella massiliensis</name>
    <dbReference type="NCBI Taxonomy" id="1720294"/>
    <lineage>
        <taxon>Bacteria</taxon>
        <taxon>Bacillati</taxon>
        <taxon>Bacillota</taxon>
        <taxon>Clostridia</taxon>
        <taxon>Lachnospirales</taxon>
        <taxon>Lachnospiraceae</taxon>
        <taxon>Eisenbergiella</taxon>
    </lineage>
</organism>
<dbReference type="EMBL" id="QVLU01000007">
    <property type="protein sequence ID" value="RGE72095.1"/>
    <property type="molecule type" value="Genomic_DNA"/>
</dbReference>
<reference evidence="4 5" key="1">
    <citation type="submission" date="2018-08" db="EMBL/GenBank/DDBJ databases">
        <title>A genome reference for cultivated species of the human gut microbiota.</title>
        <authorList>
            <person name="Zou Y."/>
            <person name="Xue W."/>
            <person name="Luo G."/>
        </authorList>
    </citation>
    <scope>NUCLEOTIDE SEQUENCE [LARGE SCALE GENOMIC DNA]</scope>
    <source>
        <strain evidence="3 5">AF26-4BH</strain>
        <strain evidence="2 4">TF05-5AC</strain>
    </source>
</reference>
<evidence type="ECO:0000313" key="3">
    <source>
        <dbReference type="EMBL" id="RGE72095.1"/>
    </source>
</evidence>
<dbReference type="Proteomes" id="UP000261166">
    <property type="component" value="Unassembled WGS sequence"/>
</dbReference>
<evidence type="ECO:0000256" key="1">
    <source>
        <dbReference type="SAM" id="Phobius"/>
    </source>
</evidence>
<keyword evidence="1" id="KW-0472">Membrane</keyword>
<sequence length="92" mass="10836">MQFVTRQAFIFILQDVYKSFFYLFCNFLTVFFVDEGFRVTRKAVTFLFSYTTSASTPRDRNAWRQTENSGLYHGGCRIRGNKKVELIPLNDV</sequence>